<accession>A0A2G1WES1</accession>
<organism evidence="4 5">
    <name type="scientific">Halorubrum persicum</name>
    <dbReference type="NCBI Taxonomy" id="1383844"/>
    <lineage>
        <taxon>Archaea</taxon>
        <taxon>Methanobacteriati</taxon>
        <taxon>Methanobacteriota</taxon>
        <taxon>Stenosarchaea group</taxon>
        <taxon>Halobacteria</taxon>
        <taxon>Halobacteriales</taxon>
        <taxon>Haloferacaceae</taxon>
        <taxon>Halorubrum</taxon>
    </lineage>
</organism>
<evidence type="ECO:0000313" key="4">
    <source>
        <dbReference type="EMBL" id="PHQ37472.1"/>
    </source>
</evidence>
<protein>
    <submittedName>
        <fullName evidence="4">HIT family hydrolase</fullName>
    </submittedName>
</protein>
<reference evidence="4 5" key="1">
    <citation type="journal article" date="2014" name="Front. Microbiol.">
        <title>Population and genomic analysis of the genus Halorubrum.</title>
        <authorList>
            <person name="Fullmer M.S."/>
            <person name="Soucy S.M."/>
            <person name="Swithers K.S."/>
            <person name="Makkay A.M."/>
            <person name="Wheeler R."/>
            <person name="Ventosa A."/>
            <person name="Gogarten J.P."/>
            <person name="Papke R.T."/>
        </authorList>
    </citation>
    <scope>NUCLEOTIDE SEQUENCE [LARGE SCALE GENOMIC DNA]</scope>
    <source>
        <strain evidence="4 5">C49</strain>
    </source>
</reference>
<name>A0A2G1WES1_9EURY</name>
<dbReference type="Proteomes" id="UP000222824">
    <property type="component" value="Unassembled WGS sequence"/>
</dbReference>
<evidence type="ECO:0000256" key="2">
    <source>
        <dbReference type="PROSITE-ProRule" id="PRU00464"/>
    </source>
</evidence>
<comment type="caution">
    <text evidence="4">The sequence shown here is derived from an EMBL/GenBank/DDBJ whole genome shotgun (WGS) entry which is preliminary data.</text>
</comment>
<dbReference type="InterPro" id="IPR011146">
    <property type="entry name" value="HIT-like"/>
</dbReference>
<dbReference type="Pfam" id="PF01230">
    <property type="entry name" value="HIT"/>
    <property type="match status" value="1"/>
</dbReference>
<dbReference type="Gene3D" id="3.30.428.10">
    <property type="entry name" value="HIT-like"/>
    <property type="match status" value="1"/>
</dbReference>
<dbReference type="EMBL" id="NHOA01000154">
    <property type="protein sequence ID" value="PHQ37472.1"/>
    <property type="molecule type" value="Genomic_DNA"/>
</dbReference>
<dbReference type="InterPro" id="IPR052908">
    <property type="entry name" value="AP-4-A_phosphorylase"/>
</dbReference>
<dbReference type="SUPFAM" id="SSF54197">
    <property type="entry name" value="HIT-like"/>
    <property type="match status" value="1"/>
</dbReference>
<dbReference type="AlphaFoldDB" id="A0A2G1WES1"/>
<dbReference type="GO" id="GO:0000166">
    <property type="term" value="F:nucleotide binding"/>
    <property type="evidence" value="ECO:0007669"/>
    <property type="project" value="UniProtKB-KW"/>
</dbReference>
<evidence type="ECO:0000259" key="3">
    <source>
        <dbReference type="PROSITE" id="PS51084"/>
    </source>
</evidence>
<dbReference type="PANTHER" id="PTHR42997">
    <property type="entry name" value="HIT FAMILY HYDROLASE"/>
    <property type="match status" value="1"/>
</dbReference>
<dbReference type="RefSeq" id="WP_099256763.1">
    <property type="nucleotide sequence ID" value="NZ_NHOA01000154.1"/>
</dbReference>
<dbReference type="PANTHER" id="PTHR42997:SF1">
    <property type="entry name" value="AP-4-A PHOSPHORYLASE"/>
    <property type="match status" value="1"/>
</dbReference>
<dbReference type="GO" id="GO:0016787">
    <property type="term" value="F:hydrolase activity"/>
    <property type="evidence" value="ECO:0007669"/>
    <property type="project" value="UniProtKB-KW"/>
</dbReference>
<dbReference type="InterPro" id="IPR036265">
    <property type="entry name" value="HIT-like_sf"/>
</dbReference>
<keyword evidence="4" id="KW-0378">Hydrolase</keyword>
<dbReference type="InterPro" id="IPR039383">
    <property type="entry name" value="FHIT"/>
</dbReference>
<sequence length="189" mass="20500">MDQIYAPWRIEWVERDADPIDGCPFCVLPDREDARDARIVARSERNYVLLNNAPYNPGHAMVIPREHHEDPTDLDDATLLDHAKLKTATLAALRRDVDPDGINAGQNLGGSAAGGSVDHLHTHVVPRWDGDTNFMPVTSDTKVIVEAIDRTYEHLHAGFAAGDDVVDAGDAAAGDAVEIEFGVAVDGDD</sequence>
<evidence type="ECO:0000256" key="1">
    <source>
        <dbReference type="ARBA" id="ARBA00022741"/>
    </source>
</evidence>
<feature type="short sequence motif" description="Histidine triad motif" evidence="2">
    <location>
        <begin position="119"/>
        <end position="123"/>
    </location>
</feature>
<dbReference type="PROSITE" id="PS51084">
    <property type="entry name" value="HIT_2"/>
    <property type="match status" value="1"/>
</dbReference>
<evidence type="ECO:0000313" key="5">
    <source>
        <dbReference type="Proteomes" id="UP000222824"/>
    </source>
</evidence>
<dbReference type="OrthoDB" id="210764at2157"/>
<gene>
    <name evidence="4" type="ORF">DJ69_16890</name>
</gene>
<dbReference type="CDD" id="cd01275">
    <property type="entry name" value="FHIT"/>
    <property type="match status" value="1"/>
</dbReference>
<feature type="domain" description="HIT" evidence="3">
    <location>
        <begin position="24"/>
        <end position="134"/>
    </location>
</feature>
<keyword evidence="5" id="KW-1185">Reference proteome</keyword>
<proteinExistence type="predicted"/>
<keyword evidence="1" id="KW-0547">Nucleotide-binding</keyword>